<dbReference type="AlphaFoldDB" id="A0AAE1D3B7"/>
<proteinExistence type="predicted"/>
<dbReference type="EMBL" id="JAWDGP010005602">
    <property type="protein sequence ID" value="KAK3755389.1"/>
    <property type="molecule type" value="Genomic_DNA"/>
</dbReference>
<evidence type="ECO:0000313" key="2">
    <source>
        <dbReference type="Proteomes" id="UP001283361"/>
    </source>
</evidence>
<dbReference type="Proteomes" id="UP001283361">
    <property type="component" value="Unassembled WGS sequence"/>
</dbReference>
<evidence type="ECO:0000313" key="1">
    <source>
        <dbReference type="EMBL" id="KAK3755389.1"/>
    </source>
</evidence>
<sequence>MTIVTGWELTEGPCGPNCSVADIGRSTVVTRAEFINRTGDSEYFGRWSLESRYVDSSVGRSDITDHVNKNIQGRVNNINVPTRWMQEIAHFVININSSEYTDIVLEGDSWMDTQLQVCSRDVVTNTCKYHLQQEIRVGIRDDTGKPNGSPLVLYKPVYRVRLNEVTRIPIIVADNDGDIPRCRPARFVELSFIRPIMGTNITRDVIWHHTYGYSV</sequence>
<comment type="caution">
    <text evidence="1">The sequence shown here is derived from an EMBL/GenBank/DDBJ whole genome shotgun (WGS) entry which is preliminary data.</text>
</comment>
<organism evidence="1 2">
    <name type="scientific">Elysia crispata</name>
    <name type="common">lettuce slug</name>
    <dbReference type="NCBI Taxonomy" id="231223"/>
    <lineage>
        <taxon>Eukaryota</taxon>
        <taxon>Metazoa</taxon>
        <taxon>Spiralia</taxon>
        <taxon>Lophotrochozoa</taxon>
        <taxon>Mollusca</taxon>
        <taxon>Gastropoda</taxon>
        <taxon>Heterobranchia</taxon>
        <taxon>Euthyneura</taxon>
        <taxon>Panpulmonata</taxon>
        <taxon>Sacoglossa</taxon>
        <taxon>Placobranchoidea</taxon>
        <taxon>Plakobranchidae</taxon>
        <taxon>Elysia</taxon>
    </lineage>
</organism>
<gene>
    <name evidence="1" type="ORF">RRG08_026119</name>
</gene>
<accession>A0AAE1D3B7</accession>
<name>A0AAE1D3B7_9GAST</name>
<keyword evidence="2" id="KW-1185">Reference proteome</keyword>
<protein>
    <submittedName>
        <fullName evidence="1">Uncharacterized protein</fullName>
    </submittedName>
</protein>
<reference evidence="1" key="1">
    <citation type="journal article" date="2023" name="G3 (Bethesda)">
        <title>A reference genome for the long-term kleptoplast-retaining sea slug Elysia crispata morphotype clarki.</title>
        <authorList>
            <person name="Eastman K.E."/>
            <person name="Pendleton A.L."/>
            <person name="Shaikh M.A."/>
            <person name="Suttiyut T."/>
            <person name="Ogas R."/>
            <person name="Tomko P."/>
            <person name="Gavelis G."/>
            <person name="Widhalm J.R."/>
            <person name="Wisecaver J.H."/>
        </authorList>
    </citation>
    <scope>NUCLEOTIDE SEQUENCE</scope>
    <source>
        <strain evidence="1">ECLA1</strain>
    </source>
</reference>